<dbReference type="OrthoDB" id="9774125at2"/>
<protein>
    <recommendedName>
        <fullName evidence="4">Glycoside-hydrolase family GH114 TIM-barrel domain-containing protein</fullName>
    </recommendedName>
</protein>
<dbReference type="Pfam" id="PF14885">
    <property type="entry name" value="GHL15"/>
    <property type="match status" value="1"/>
</dbReference>
<gene>
    <name evidence="2" type="ORF">CRENPOLYSF1_190078</name>
</gene>
<evidence type="ECO:0000313" key="3">
    <source>
        <dbReference type="Proteomes" id="UP000195667"/>
    </source>
</evidence>
<feature type="chain" id="PRO_5012819948" description="Glycoside-hydrolase family GH114 TIM-barrel domain-containing protein" evidence="1">
    <location>
        <begin position="28"/>
        <end position="404"/>
    </location>
</feature>
<evidence type="ECO:0000313" key="2">
    <source>
        <dbReference type="EMBL" id="SJM91426.1"/>
    </source>
</evidence>
<organism evidence="2 3">
    <name type="scientific">Crenothrix polyspora</name>
    <dbReference type="NCBI Taxonomy" id="360316"/>
    <lineage>
        <taxon>Bacteria</taxon>
        <taxon>Pseudomonadati</taxon>
        <taxon>Pseudomonadota</taxon>
        <taxon>Gammaproteobacteria</taxon>
        <taxon>Methylococcales</taxon>
        <taxon>Crenotrichaceae</taxon>
        <taxon>Crenothrix</taxon>
    </lineage>
</organism>
<dbReference type="Gene3D" id="3.20.20.70">
    <property type="entry name" value="Aldolase class I"/>
    <property type="match status" value="1"/>
</dbReference>
<dbReference type="Proteomes" id="UP000195667">
    <property type="component" value="Unassembled WGS sequence"/>
</dbReference>
<keyword evidence="1" id="KW-0732">Signal</keyword>
<evidence type="ECO:0000256" key="1">
    <source>
        <dbReference type="SAM" id="SignalP"/>
    </source>
</evidence>
<dbReference type="InterPro" id="IPR013785">
    <property type="entry name" value="Aldolase_TIM"/>
</dbReference>
<accession>A0A1R4H5I1</accession>
<keyword evidence="3" id="KW-1185">Reference proteome</keyword>
<feature type="signal peptide" evidence="1">
    <location>
        <begin position="1"/>
        <end position="27"/>
    </location>
</feature>
<dbReference type="InterPro" id="IPR029455">
    <property type="entry name" value="GHL15"/>
</dbReference>
<dbReference type="InterPro" id="IPR017853">
    <property type="entry name" value="GH"/>
</dbReference>
<proteinExistence type="predicted"/>
<name>A0A1R4H5I1_9GAMM</name>
<dbReference type="EMBL" id="FUKI01000092">
    <property type="protein sequence ID" value="SJM91426.1"/>
    <property type="molecule type" value="Genomic_DNA"/>
</dbReference>
<dbReference type="AlphaFoldDB" id="A0A1R4H5I1"/>
<evidence type="ECO:0008006" key="4">
    <source>
        <dbReference type="Google" id="ProtNLM"/>
    </source>
</evidence>
<sequence>MKKLIFGLQFLLSTALSTSLLYHSAHAVTTSPTSAGKVRFFHNANSEFDPYLSNPSVAEKNWMQTHYYRMLVHSPYFDKNMPWYSGGQAYVDAYAIYLNDPVVKNHPEWIMRDTKGNKLYIPWVCKKGVCPQYAGDFSNPGFRNHMLQKMTTLTAKGYRGLWLDDINFTWRISDGYGNFVAPVDKNTGQVMTLDNWRLYFAQYLEQVRATLPKTEITHNILWFAGALDNKNPYISREIDAADYIMIERGGNDDGLAGGNGQWGYESLLNFVDYAHGRGADVIIMDNSLSAATNSQKLEYGLATWLLISQGNDLIGNLATNRMKWNAPNTWWQGYDINLGNAKGKRYLWNSLWRRDFVCGSVLLNQPDRPTKTTSLVNGYKNINGQAVTGLTLAAKQAAILKTCN</sequence>
<reference evidence="3" key="1">
    <citation type="submission" date="2017-02" db="EMBL/GenBank/DDBJ databases">
        <authorList>
            <person name="Daims H."/>
        </authorList>
    </citation>
    <scope>NUCLEOTIDE SEQUENCE [LARGE SCALE GENOMIC DNA]</scope>
</reference>
<dbReference type="RefSeq" id="WP_087142948.1">
    <property type="nucleotide sequence ID" value="NZ_FUKI01000092.1"/>
</dbReference>
<dbReference type="SUPFAM" id="SSF51445">
    <property type="entry name" value="(Trans)glycosidases"/>
    <property type="match status" value="1"/>
</dbReference>